<dbReference type="NCBIfam" id="TIGR01670">
    <property type="entry name" value="KdsC-phosphatas"/>
    <property type="match status" value="1"/>
</dbReference>
<dbReference type="InterPro" id="IPR050793">
    <property type="entry name" value="CMP-NeuNAc_synthase"/>
</dbReference>
<evidence type="ECO:0000256" key="5">
    <source>
        <dbReference type="ARBA" id="ARBA00022801"/>
    </source>
</evidence>
<comment type="cofactor">
    <cofactor evidence="1 7">
        <name>Mg(2+)</name>
        <dbReference type="ChEBI" id="CHEBI:18420"/>
    </cofactor>
</comment>
<dbReference type="SFLD" id="SFLDG01136">
    <property type="entry name" value="C1.6:_Phosphoserine_Phosphatas"/>
    <property type="match status" value="1"/>
</dbReference>
<comment type="similarity">
    <text evidence="2 7">Belongs to the KdsC family.</text>
</comment>
<evidence type="ECO:0000256" key="2">
    <source>
        <dbReference type="ARBA" id="ARBA00005893"/>
    </source>
</evidence>
<proteinExistence type="inferred from homology"/>
<dbReference type="SFLD" id="SFLDS00003">
    <property type="entry name" value="Haloacid_Dehalogenase"/>
    <property type="match status" value="1"/>
</dbReference>
<name>A0ABR9EDP9_9GAMM</name>
<organism evidence="8 9">
    <name type="scientific">Pseudoalteromonas aurantia 208</name>
    <dbReference type="NCBI Taxonomy" id="1314867"/>
    <lineage>
        <taxon>Bacteria</taxon>
        <taxon>Pseudomonadati</taxon>
        <taxon>Pseudomonadota</taxon>
        <taxon>Gammaproteobacteria</taxon>
        <taxon>Alteromonadales</taxon>
        <taxon>Pseudoalteromonadaceae</taxon>
        <taxon>Pseudoalteromonas</taxon>
    </lineage>
</organism>
<dbReference type="InterPro" id="IPR023214">
    <property type="entry name" value="HAD_sf"/>
</dbReference>
<evidence type="ECO:0000256" key="4">
    <source>
        <dbReference type="ARBA" id="ARBA00022723"/>
    </source>
</evidence>
<keyword evidence="9" id="KW-1185">Reference proteome</keyword>
<keyword evidence="5 7" id="KW-0378">Hydrolase</keyword>
<dbReference type="PRINTS" id="PR00119">
    <property type="entry name" value="CATATPASE"/>
</dbReference>
<keyword evidence="4 7" id="KW-0479">Metal-binding</keyword>
<dbReference type="InterPro" id="IPR036412">
    <property type="entry name" value="HAD-like_sf"/>
</dbReference>
<dbReference type="EMBL" id="AQGV01000012">
    <property type="protein sequence ID" value="MBE0368494.1"/>
    <property type="molecule type" value="Genomic_DNA"/>
</dbReference>
<evidence type="ECO:0000313" key="8">
    <source>
        <dbReference type="EMBL" id="MBE0368494.1"/>
    </source>
</evidence>
<keyword evidence="6 7" id="KW-0460">Magnesium</keyword>
<dbReference type="Proteomes" id="UP000615755">
    <property type="component" value="Unassembled WGS sequence"/>
</dbReference>
<dbReference type="SFLD" id="SFLDG01138">
    <property type="entry name" value="C1.6.2:_Deoxy-d-mannose-octulo"/>
    <property type="match status" value="1"/>
</dbReference>
<dbReference type="RefSeq" id="WP_192507768.1">
    <property type="nucleotide sequence ID" value="NZ_AQGV01000012.1"/>
</dbReference>
<dbReference type="PIRSF" id="PIRSF006118">
    <property type="entry name" value="KDO8-P_Ptase"/>
    <property type="match status" value="1"/>
</dbReference>
<sequence length="170" mass="18733">MHPQATKIKIVILDIDGVMTNGQVGYGANNAIKFFDSKDDHMIRMTIREGLPVAIISGRNDQANRNHADELGISPCYFGEKVKLNAFDTLLNDLNLTAEQCVYIGDDVMDIPLLKRCGIGVAVADASDEAKQYADIISQNRGGHGAVREILVQLLKAQNRWDSAMARYLD</sequence>
<dbReference type="Gene3D" id="3.40.50.1000">
    <property type="entry name" value="HAD superfamily/HAD-like"/>
    <property type="match status" value="1"/>
</dbReference>
<reference evidence="8 9" key="1">
    <citation type="submission" date="2015-03" db="EMBL/GenBank/DDBJ databases">
        <title>Genome sequence of Pseudoalteromonas aurantia.</title>
        <authorList>
            <person name="Xie B.-B."/>
            <person name="Rong J.-C."/>
            <person name="Qin Q.-L."/>
            <person name="Zhang Y.-Z."/>
        </authorList>
    </citation>
    <scope>NUCLEOTIDE SEQUENCE [LARGE SCALE GENOMIC DNA]</scope>
    <source>
        <strain evidence="8 9">208</strain>
    </source>
</reference>
<comment type="function">
    <text evidence="7">Catalyzes the hydrolysis of 3-deoxy-D-manno-octulosonate 8-phosphate (KDO 8-P) to 3-deoxy-D-manno-octulosonate (KDO) and inorganic phosphate.</text>
</comment>
<evidence type="ECO:0000256" key="7">
    <source>
        <dbReference type="PIRNR" id="PIRNR006118"/>
    </source>
</evidence>
<evidence type="ECO:0000256" key="3">
    <source>
        <dbReference type="ARBA" id="ARBA00011881"/>
    </source>
</evidence>
<gene>
    <name evidence="8" type="ORF">PAUR_a2107</name>
</gene>
<protein>
    <recommendedName>
        <fullName evidence="7">3-deoxy-D-manno-octulosonate 8-phosphate phosphatase KdsC</fullName>
        <ecNumber evidence="7">3.1.3.45</ecNumber>
    </recommendedName>
    <alternativeName>
        <fullName evidence="7">KDO 8-P phosphatase</fullName>
    </alternativeName>
</protein>
<accession>A0ABR9EDP9</accession>
<dbReference type="InterPro" id="IPR010023">
    <property type="entry name" value="KdsC_fam"/>
</dbReference>
<dbReference type="SUPFAM" id="SSF56784">
    <property type="entry name" value="HAD-like"/>
    <property type="match status" value="1"/>
</dbReference>
<comment type="caution">
    <text evidence="8">The sequence shown here is derived from an EMBL/GenBank/DDBJ whole genome shotgun (WGS) entry which is preliminary data.</text>
</comment>
<evidence type="ECO:0000256" key="1">
    <source>
        <dbReference type="ARBA" id="ARBA00001946"/>
    </source>
</evidence>
<dbReference type="EC" id="3.1.3.45" evidence="7"/>
<evidence type="ECO:0000313" key="9">
    <source>
        <dbReference type="Proteomes" id="UP000615755"/>
    </source>
</evidence>
<dbReference type="Pfam" id="PF08282">
    <property type="entry name" value="Hydrolase_3"/>
    <property type="match status" value="1"/>
</dbReference>
<evidence type="ECO:0000256" key="6">
    <source>
        <dbReference type="ARBA" id="ARBA00022842"/>
    </source>
</evidence>
<dbReference type="PANTHER" id="PTHR21485">
    <property type="entry name" value="HAD SUPERFAMILY MEMBERS CMAS AND KDSC"/>
    <property type="match status" value="1"/>
</dbReference>
<dbReference type="PANTHER" id="PTHR21485:SF3">
    <property type="entry name" value="N-ACYLNEURAMINATE CYTIDYLYLTRANSFERASE"/>
    <property type="match status" value="1"/>
</dbReference>
<keyword evidence="7" id="KW-0448">Lipopolysaccharide biosynthesis</keyword>
<comment type="subunit">
    <text evidence="3 7">Homotetramer.</text>
</comment>
<comment type="catalytic activity">
    <reaction evidence="7">
        <text>3-deoxy-alpha-D-manno-2-octulosonate-8-phosphate + H2O = 3-deoxy-alpha-D-manno-oct-2-ulosonate + phosphate</text>
        <dbReference type="Rhea" id="RHEA:11500"/>
        <dbReference type="ChEBI" id="CHEBI:15377"/>
        <dbReference type="ChEBI" id="CHEBI:43474"/>
        <dbReference type="ChEBI" id="CHEBI:85985"/>
        <dbReference type="ChEBI" id="CHEBI:85986"/>
        <dbReference type="EC" id="3.1.3.45"/>
    </reaction>
</comment>